<evidence type="ECO:0000313" key="3">
    <source>
        <dbReference type="EMBL" id="KAB5491019.1"/>
    </source>
</evidence>
<reference evidence="3" key="1">
    <citation type="submission" date="2019-10" db="EMBL/GenBank/DDBJ databases">
        <title>Muricauda hadale sp. nov., a piezophilic bacterium isolated from hadopelagic water of the Mariana Trench.</title>
        <authorList>
            <person name="Wei Y."/>
        </authorList>
    </citation>
    <scope>NUCLEOTIDE SEQUENCE [LARGE SCALE GENOMIC DNA]</scope>
    <source>
        <strain evidence="3">MT-229</strain>
    </source>
</reference>
<evidence type="ECO:0000256" key="1">
    <source>
        <dbReference type="SAM" id="MobiDB-lite"/>
    </source>
</evidence>
<dbReference type="PROSITE" id="PS51257">
    <property type="entry name" value="PROKAR_LIPOPROTEIN"/>
    <property type="match status" value="1"/>
</dbReference>
<organism evidence="3 4">
    <name type="scientific">Flagellimonas hadalis</name>
    <dbReference type="NCBI Taxonomy" id="2597517"/>
    <lineage>
        <taxon>Bacteria</taxon>
        <taxon>Pseudomonadati</taxon>
        <taxon>Bacteroidota</taxon>
        <taxon>Flavobacteriia</taxon>
        <taxon>Flavobacteriales</taxon>
        <taxon>Flavobacteriaceae</taxon>
        <taxon>Flagellimonas</taxon>
    </lineage>
</organism>
<protein>
    <submittedName>
        <fullName evidence="3">Collagen-like protein</fullName>
    </submittedName>
</protein>
<keyword evidence="2" id="KW-0732">Signal</keyword>
<dbReference type="InterPro" id="IPR008160">
    <property type="entry name" value="Collagen"/>
</dbReference>
<dbReference type="EMBL" id="VNIK02000002">
    <property type="protein sequence ID" value="KAB5491019.1"/>
    <property type="molecule type" value="Genomic_DNA"/>
</dbReference>
<dbReference type="OrthoDB" id="679784at2"/>
<gene>
    <name evidence="3" type="ORF">FOT42_006205</name>
</gene>
<name>A0A5N5IW73_9FLAO</name>
<feature type="chain" id="PRO_5024425816" evidence="2">
    <location>
        <begin position="23"/>
        <end position="208"/>
    </location>
</feature>
<evidence type="ECO:0000256" key="2">
    <source>
        <dbReference type="SAM" id="SignalP"/>
    </source>
</evidence>
<evidence type="ECO:0000313" key="4">
    <source>
        <dbReference type="Proteomes" id="UP000319204"/>
    </source>
</evidence>
<feature type="signal peptide" evidence="2">
    <location>
        <begin position="1"/>
        <end position="22"/>
    </location>
</feature>
<dbReference type="Proteomes" id="UP000319204">
    <property type="component" value="Unassembled WGS sequence"/>
</dbReference>
<accession>A0A5N5IW73</accession>
<dbReference type="AlphaFoldDB" id="A0A5N5IW73"/>
<keyword evidence="4" id="KW-1185">Reference proteome</keyword>
<proteinExistence type="predicted"/>
<feature type="region of interest" description="Disordered" evidence="1">
    <location>
        <begin position="24"/>
        <end position="64"/>
    </location>
</feature>
<comment type="caution">
    <text evidence="3">The sequence shown here is derived from an EMBL/GenBank/DDBJ whole genome shotgun (WGS) entry which is preliminary data.</text>
</comment>
<dbReference type="RefSeq" id="WP_151889707.1">
    <property type="nucleotide sequence ID" value="NZ_VNIK02000002.1"/>
</dbReference>
<dbReference type="Pfam" id="PF01391">
    <property type="entry name" value="Collagen"/>
    <property type="match status" value="1"/>
</dbReference>
<sequence>MKLVKLFSMAMICMAIVLVSCSGEDGEQGPEGPAGAQGPAGADGADGIDGQNGTHGEDGMDGMDGNANVQAFDIDMSDWGGESTFAFDLAISALERPNYAFLFYLELTIDNVSYTHAVPGKVPSNPVVTDVLYSNSDTSPNAFISFTNLNGLPFVVPEGFYDRLIIIAAEITSVNGKASDIESLKDELKAAGVDTNDYNAVAAYFGLD</sequence>
<feature type="compositionally biased region" description="Low complexity" evidence="1">
    <location>
        <begin position="30"/>
        <end position="51"/>
    </location>
</feature>